<dbReference type="InterPro" id="IPR018253">
    <property type="entry name" value="DnaJ_domain_CS"/>
</dbReference>
<dbReference type="PANTHER" id="PTHR44145">
    <property type="entry name" value="DNAJ HOMOLOG SUBFAMILY A MEMBER 3, MITOCHONDRIAL"/>
    <property type="match status" value="1"/>
</dbReference>
<dbReference type="PANTHER" id="PTHR44145:SF3">
    <property type="entry name" value="DNAJ HOMOLOG SUBFAMILY A MEMBER 3, MITOCHONDRIAL"/>
    <property type="match status" value="1"/>
</dbReference>
<keyword evidence="5" id="KW-1185">Reference proteome</keyword>
<dbReference type="Proteomes" id="UP000198828">
    <property type="component" value="Unassembled WGS sequence"/>
</dbReference>
<dbReference type="InterPro" id="IPR001623">
    <property type="entry name" value="DnaJ_domain"/>
</dbReference>
<reference evidence="4 5" key="1">
    <citation type="submission" date="2016-10" db="EMBL/GenBank/DDBJ databases">
        <authorList>
            <person name="de Groot N.N."/>
        </authorList>
    </citation>
    <scope>NUCLEOTIDE SEQUENCE [LARGE SCALE GENOMIC DNA]</scope>
    <source>
        <strain evidence="4 5">DSM 23310</strain>
    </source>
</reference>
<keyword evidence="1" id="KW-0235">DNA replication</keyword>
<dbReference type="InterPro" id="IPR002939">
    <property type="entry name" value="DnaJ_C"/>
</dbReference>
<dbReference type="PROSITE" id="PS00636">
    <property type="entry name" value="DNAJ_1"/>
    <property type="match status" value="1"/>
</dbReference>
<dbReference type="FunFam" id="1.10.287.110:FF:000034">
    <property type="entry name" value="Chaperone protein DnaJ"/>
    <property type="match status" value="1"/>
</dbReference>
<name>A0A1H3C9F3_9FIRM</name>
<dbReference type="CDD" id="cd10747">
    <property type="entry name" value="DnaJ_C"/>
    <property type="match status" value="1"/>
</dbReference>
<protein>
    <submittedName>
        <fullName evidence="4">Curved DNA-binding protein</fullName>
    </submittedName>
</protein>
<dbReference type="EMBL" id="FNNG01000012">
    <property type="protein sequence ID" value="SDX50716.1"/>
    <property type="molecule type" value="Genomic_DNA"/>
</dbReference>
<evidence type="ECO:0000256" key="2">
    <source>
        <dbReference type="ARBA" id="ARBA00023186"/>
    </source>
</evidence>
<dbReference type="Gene3D" id="2.60.260.20">
    <property type="entry name" value="Urease metallochaperone UreE, N-terminal domain"/>
    <property type="match status" value="2"/>
</dbReference>
<dbReference type="SUPFAM" id="SSF46565">
    <property type="entry name" value="Chaperone J-domain"/>
    <property type="match status" value="1"/>
</dbReference>
<dbReference type="Pfam" id="PF00226">
    <property type="entry name" value="DnaJ"/>
    <property type="match status" value="1"/>
</dbReference>
<dbReference type="InterPro" id="IPR051938">
    <property type="entry name" value="Apopto_cytoskel_mod"/>
</dbReference>
<accession>A0A1H3C9F3</accession>
<dbReference type="GO" id="GO:0006457">
    <property type="term" value="P:protein folding"/>
    <property type="evidence" value="ECO:0007669"/>
    <property type="project" value="InterPro"/>
</dbReference>
<feature type="domain" description="J" evidence="3">
    <location>
        <begin position="29"/>
        <end position="94"/>
    </location>
</feature>
<organism evidence="4 5">
    <name type="scientific">Tepidimicrobium xylanilyticum</name>
    <dbReference type="NCBI Taxonomy" id="1123352"/>
    <lineage>
        <taxon>Bacteria</taxon>
        <taxon>Bacillati</taxon>
        <taxon>Bacillota</taxon>
        <taxon>Tissierellia</taxon>
        <taxon>Tissierellales</taxon>
        <taxon>Tepidimicrobiaceae</taxon>
        <taxon>Tepidimicrobium</taxon>
    </lineage>
</organism>
<dbReference type="AlphaFoldDB" id="A0A1H3C9F3"/>
<gene>
    <name evidence="4" type="ORF">SAMN05660923_02425</name>
</gene>
<dbReference type="Gene3D" id="1.10.287.110">
    <property type="entry name" value="DnaJ domain"/>
    <property type="match status" value="1"/>
</dbReference>
<dbReference type="GO" id="GO:0003677">
    <property type="term" value="F:DNA binding"/>
    <property type="evidence" value="ECO:0007669"/>
    <property type="project" value="UniProtKB-KW"/>
</dbReference>
<dbReference type="GO" id="GO:0006260">
    <property type="term" value="P:DNA replication"/>
    <property type="evidence" value="ECO:0007669"/>
    <property type="project" value="UniProtKB-KW"/>
</dbReference>
<dbReference type="GO" id="GO:0051082">
    <property type="term" value="F:unfolded protein binding"/>
    <property type="evidence" value="ECO:0007669"/>
    <property type="project" value="InterPro"/>
</dbReference>
<keyword evidence="2" id="KW-0143">Chaperone</keyword>
<dbReference type="Pfam" id="PF01556">
    <property type="entry name" value="DnaJ_C"/>
    <property type="match status" value="1"/>
</dbReference>
<evidence type="ECO:0000313" key="4">
    <source>
        <dbReference type="EMBL" id="SDX50716.1"/>
    </source>
</evidence>
<keyword evidence="4" id="KW-0238">DNA-binding</keyword>
<dbReference type="PROSITE" id="PS50076">
    <property type="entry name" value="DNAJ_2"/>
    <property type="match status" value="1"/>
</dbReference>
<dbReference type="InterPro" id="IPR008971">
    <property type="entry name" value="HSP40/DnaJ_pept-bd"/>
</dbReference>
<dbReference type="SUPFAM" id="SSF49493">
    <property type="entry name" value="HSP40/DnaJ peptide-binding domain"/>
    <property type="match status" value="2"/>
</dbReference>
<dbReference type="CDD" id="cd06257">
    <property type="entry name" value="DnaJ"/>
    <property type="match status" value="1"/>
</dbReference>
<evidence type="ECO:0000256" key="1">
    <source>
        <dbReference type="ARBA" id="ARBA00022705"/>
    </source>
</evidence>
<evidence type="ECO:0000259" key="3">
    <source>
        <dbReference type="PROSITE" id="PS50076"/>
    </source>
</evidence>
<dbReference type="InterPro" id="IPR036869">
    <property type="entry name" value="J_dom_sf"/>
</dbReference>
<proteinExistence type="predicted"/>
<dbReference type="SMART" id="SM00271">
    <property type="entry name" value="DnaJ"/>
    <property type="match status" value="1"/>
</dbReference>
<dbReference type="PRINTS" id="PR00625">
    <property type="entry name" value="JDOMAIN"/>
</dbReference>
<sequence length="319" mass="37074">MIFIEKMVIIRKVKESQKPFRGELMEYKDYYKILGVNRNANQEEIKKAYRKLAKKYHPDLNPNDKEAQEKFKDINEAYEVLSDEEKRKRYDAFGSNFNFNHGQHFDPSQFGFGGFRNGKFTFTRGANKGFSDFFNMFFGDHNFGKDIFTRDTRQRYEAQINITIEEGYKGTTKPLSIRIGNETKSLSIKVPRGILPGKKIKIQGEKAGINGDILIKVNFIENEGLVLKGLDLYKKINLYPWDAALGTETIVEGIEDRFKIRIPENMEAGKKIRIPKKGYKDSNGNIGDLYVEINIINPPKLTEEQKRLYEELRRIQNNS</sequence>
<evidence type="ECO:0000313" key="5">
    <source>
        <dbReference type="Proteomes" id="UP000198828"/>
    </source>
</evidence>